<dbReference type="PhylomeDB" id="E9G028"/>
<dbReference type="SUPFAM" id="SSF52058">
    <property type="entry name" value="L domain-like"/>
    <property type="match status" value="1"/>
</dbReference>
<dbReference type="Gene3D" id="3.80.10.10">
    <property type="entry name" value="Ribonuclease Inhibitor"/>
    <property type="match status" value="2"/>
</dbReference>
<evidence type="ECO:0000313" key="2">
    <source>
        <dbReference type="Proteomes" id="UP000000305"/>
    </source>
</evidence>
<dbReference type="AlphaFoldDB" id="E9G028"/>
<dbReference type="InterPro" id="IPR006553">
    <property type="entry name" value="Leu-rich_rpt_Cys-con_subtyp"/>
</dbReference>
<dbReference type="InterPro" id="IPR032675">
    <property type="entry name" value="LRR_dom_sf"/>
</dbReference>
<name>E9G028_DAPPU</name>
<dbReference type="SMART" id="SM00367">
    <property type="entry name" value="LRR_CC"/>
    <property type="match status" value="3"/>
</dbReference>
<dbReference type="OMA" id="NISWADY"/>
<organism evidence="1 2">
    <name type="scientific">Daphnia pulex</name>
    <name type="common">Water flea</name>
    <dbReference type="NCBI Taxonomy" id="6669"/>
    <lineage>
        <taxon>Eukaryota</taxon>
        <taxon>Metazoa</taxon>
        <taxon>Ecdysozoa</taxon>
        <taxon>Arthropoda</taxon>
        <taxon>Crustacea</taxon>
        <taxon>Branchiopoda</taxon>
        <taxon>Diplostraca</taxon>
        <taxon>Cladocera</taxon>
        <taxon>Anomopoda</taxon>
        <taxon>Daphniidae</taxon>
        <taxon>Daphnia</taxon>
    </lineage>
</organism>
<accession>E9G028</accession>
<dbReference type="STRING" id="6669.E9G028"/>
<evidence type="ECO:0000313" key="1">
    <source>
        <dbReference type="EMBL" id="EFX87158.1"/>
    </source>
</evidence>
<dbReference type="HOGENOM" id="CLU_033667_1_0_1"/>
<dbReference type="EMBL" id="GL732528">
    <property type="protein sequence ID" value="EFX87158.1"/>
    <property type="molecule type" value="Genomic_DNA"/>
</dbReference>
<keyword evidence="2" id="KW-1185">Reference proteome</keyword>
<dbReference type="InParanoid" id="E9G028"/>
<reference evidence="1 2" key="1">
    <citation type="journal article" date="2011" name="Science">
        <title>The ecoresponsive genome of Daphnia pulex.</title>
        <authorList>
            <person name="Colbourne J.K."/>
            <person name="Pfrender M.E."/>
            <person name="Gilbert D."/>
            <person name="Thomas W.K."/>
            <person name="Tucker A."/>
            <person name="Oakley T.H."/>
            <person name="Tokishita S."/>
            <person name="Aerts A."/>
            <person name="Arnold G.J."/>
            <person name="Basu M.K."/>
            <person name="Bauer D.J."/>
            <person name="Caceres C.E."/>
            <person name="Carmel L."/>
            <person name="Casola C."/>
            <person name="Choi J.H."/>
            <person name="Detter J.C."/>
            <person name="Dong Q."/>
            <person name="Dusheyko S."/>
            <person name="Eads B.D."/>
            <person name="Frohlich T."/>
            <person name="Geiler-Samerotte K.A."/>
            <person name="Gerlach D."/>
            <person name="Hatcher P."/>
            <person name="Jogdeo S."/>
            <person name="Krijgsveld J."/>
            <person name="Kriventseva E.V."/>
            <person name="Kultz D."/>
            <person name="Laforsch C."/>
            <person name="Lindquist E."/>
            <person name="Lopez J."/>
            <person name="Manak J.R."/>
            <person name="Muller J."/>
            <person name="Pangilinan J."/>
            <person name="Patwardhan R.P."/>
            <person name="Pitluck S."/>
            <person name="Pritham E.J."/>
            <person name="Rechtsteiner A."/>
            <person name="Rho M."/>
            <person name="Rogozin I.B."/>
            <person name="Sakarya O."/>
            <person name="Salamov A."/>
            <person name="Schaack S."/>
            <person name="Shapiro H."/>
            <person name="Shiga Y."/>
            <person name="Skalitzky C."/>
            <person name="Smith Z."/>
            <person name="Souvorov A."/>
            <person name="Sung W."/>
            <person name="Tang Z."/>
            <person name="Tsuchiya D."/>
            <person name="Tu H."/>
            <person name="Vos H."/>
            <person name="Wang M."/>
            <person name="Wolf Y.I."/>
            <person name="Yamagata H."/>
            <person name="Yamada T."/>
            <person name="Ye Y."/>
            <person name="Shaw J.R."/>
            <person name="Andrews J."/>
            <person name="Crease T.J."/>
            <person name="Tang H."/>
            <person name="Lucas S.M."/>
            <person name="Robertson H.M."/>
            <person name="Bork P."/>
            <person name="Koonin E.V."/>
            <person name="Zdobnov E.M."/>
            <person name="Grigoriev I.V."/>
            <person name="Lynch M."/>
            <person name="Boore J.L."/>
        </authorList>
    </citation>
    <scope>NUCLEOTIDE SEQUENCE [LARGE SCALE GENOMIC DNA]</scope>
</reference>
<dbReference type="eggNOG" id="ENOG502S2U8">
    <property type="taxonomic scope" value="Eukaryota"/>
</dbReference>
<gene>
    <name evidence="1" type="ORF">DAPPUDRAFT_307168</name>
</gene>
<protein>
    <submittedName>
        <fullName evidence="1">Uncharacterized protein</fullName>
    </submittedName>
</protein>
<dbReference type="Proteomes" id="UP000000305">
    <property type="component" value="Unassembled WGS sequence"/>
</dbReference>
<dbReference type="PANTHER" id="PTHR13318:SF247">
    <property type="entry name" value="GH16156P"/>
    <property type="match status" value="1"/>
</dbReference>
<dbReference type="OrthoDB" id="10290221at2759"/>
<dbReference type="GO" id="GO:0005737">
    <property type="term" value="C:cytoplasm"/>
    <property type="evidence" value="ECO:0000318"/>
    <property type="project" value="GO_Central"/>
</dbReference>
<dbReference type="KEGG" id="dpx:DAPPUDRAFT_307168"/>
<dbReference type="PANTHER" id="PTHR13318">
    <property type="entry name" value="PARTNER OF PAIRED, ISOFORM B-RELATED"/>
    <property type="match status" value="1"/>
</dbReference>
<sequence length="493" mass="56120">MPRVKRVESLFEISIDFITENMDTFCKEISTLGEVDAVSLEGSTNVFNLLPSCFIEEIIKVLGEKGYLKKQFLEYLITPRLRTLDFSTMCVRNEISDLLRLAANRCPELKTLMLFHPTYFLDNEDYLNFIPNFTELQVLNISYSRAGDICLGILGSHCKKLRELYAEHSSVTDSGLQELLIFGQCKSISTLDLDWTKVTMTGIQMALDNLPSLRVLHHQSTVECLVKIHQASSHQELDIIPKYKLSMLAIRSPFKSGSLRIAVSFCPLLTNVDIRMPKELTDVDLLSLLVLETLCDLKIFGHRDGNITFPGGVRPLLNSLGNSLKSLELSLFRDVNIPVVTGSCPNIISLNLLNNLNYINPWQDGQNFFKSDEILMNLEALNLKGRIPSLHLFLLLFSPSLVCVRLNDCDTLTDEILMMISIIHRFHNLEHFEISNCNFVTEKGIDVFMQDSNALKNVELKWCDKVTRKNICDWKKKANEKNWQLSISAQLSF</sequence>
<proteinExistence type="predicted"/>